<gene>
    <name evidence="2" type="ORF">BKA59DRAFT_473760</name>
</gene>
<sequence length="168" mass="18758">MPLQSHLLTLDIAPANIHPRVCSALLNFVVEAIYLAWRLSQKTIGKYTRKIAETCKRNGCIDRFFNFLRTPCFPIESIRQCCIYHIADMTARMGFPLITIIRWAAMHVLSAVPVVEQSQTKVITLSCIIAAGCAPCTAFICQLMILFFTSSTAALHKDQRAIVLASAR</sequence>
<protein>
    <submittedName>
        <fullName evidence="2">Uncharacterized protein</fullName>
    </submittedName>
</protein>
<organism evidence="2 3">
    <name type="scientific">Fusarium tricinctum</name>
    <dbReference type="NCBI Taxonomy" id="61284"/>
    <lineage>
        <taxon>Eukaryota</taxon>
        <taxon>Fungi</taxon>
        <taxon>Dikarya</taxon>
        <taxon>Ascomycota</taxon>
        <taxon>Pezizomycotina</taxon>
        <taxon>Sordariomycetes</taxon>
        <taxon>Hypocreomycetidae</taxon>
        <taxon>Hypocreales</taxon>
        <taxon>Nectriaceae</taxon>
        <taxon>Fusarium</taxon>
        <taxon>Fusarium tricinctum species complex</taxon>
    </lineage>
</organism>
<accession>A0A8K0S2W5</accession>
<evidence type="ECO:0000313" key="2">
    <source>
        <dbReference type="EMBL" id="KAH7252110.1"/>
    </source>
</evidence>
<dbReference type="AlphaFoldDB" id="A0A8K0S2W5"/>
<keyword evidence="1" id="KW-0472">Membrane</keyword>
<feature type="transmembrane region" description="Helical" evidence="1">
    <location>
        <begin position="122"/>
        <end position="148"/>
    </location>
</feature>
<reference evidence="2" key="1">
    <citation type="journal article" date="2021" name="Nat. Commun.">
        <title>Genetic determinants of endophytism in the Arabidopsis root mycobiome.</title>
        <authorList>
            <person name="Mesny F."/>
            <person name="Miyauchi S."/>
            <person name="Thiergart T."/>
            <person name="Pickel B."/>
            <person name="Atanasova L."/>
            <person name="Karlsson M."/>
            <person name="Huettel B."/>
            <person name="Barry K.W."/>
            <person name="Haridas S."/>
            <person name="Chen C."/>
            <person name="Bauer D."/>
            <person name="Andreopoulos W."/>
            <person name="Pangilinan J."/>
            <person name="LaButti K."/>
            <person name="Riley R."/>
            <person name="Lipzen A."/>
            <person name="Clum A."/>
            <person name="Drula E."/>
            <person name="Henrissat B."/>
            <person name="Kohler A."/>
            <person name="Grigoriev I.V."/>
            <person name="Martin F.M."/>
            <person name="Hacquard S."/>
        </authorList>
    </citation>
    <scope>NUCLEOTIDE SEQUENCE</scope>
    <source>
        <strain evidence="2">MPI-SDFR-AT-0068</strain>
    </source>
</reference>
<keyword evidence="1" id="KW-1133">Transmembrane helix</keyword>
<feature type="transmembrane region" description="Helical" evidence="1">
    <location>
        <begin position="17"/>
        <end position="37"/>
    </location>
</feature>
<dbReference type="EMBL" id="JAGPXF010000003">
    <property type="protein sequence ID" value="KAH7252110.1"/>
    <property type="molecule type" value="Genomic_DNA"/>
</dbReference>
<keyword evidence="3" id="KW-1185">Reference proteome</keyword>
<keyword evidence="1" id="KW-0812">Transmembrane</keyword>
<dbReference type="Proteomes" id="UP000813427">
    <property type="component" value="Unassembled WGS sequence"/>
</dbReference>
<proteinExistence type="predicted"/>
<feature type="transmembrane region" description="Helical" evidence="1">
    <location>
        <begin position="95"/>
        <end position="116"/>
    </location>
</feature>
<evidence type="ECO:0000256" key="1">
    <source>
        <dbReference type="SAM" id="Phobius"/>
    </source>
</evidence>
<evidence type="ECO:0000313" key="3">
    <source>
        <dbReference type="Proteomes" id="UP000813427"/>
    </source>
</evidence>
<comment type="caution">
    <text evidence="2">The sequence shown here is derived from an EMBL/GenBank/DDBJ whole genome shotgun (WGS) entry which is preliminary data.</text>
</comment>
<name>A0A8K0S2W5_9HYPO</name>